<reference evidence="2 3" key="1">
    <citation type="submission" date="2018-09" db="EMBL/GenBank/DDBJ databases">
        <title>Evolutionary history of phycoerythrin pigmentation in the water bloom-forming cyanobacterium Microcystis aeruginosa.</title>
        <authorList>
            <person name="Tanabe Y."/>
            <person name="Tanabe Y."/>
            <person name="Yamaguchi H."/>
        </authorList>
    </citation>
    <scope>NUCLEOTIDE SEQUENCE [LARGE SCALE GENOMIC DNA]</scope>
    <source>
        <strain evidence="2 3">NIES-2521</strain>
    </source>
</reference>
<proteinExistence type="predicted"/>
<evidence type="ECO:0000313" key="3">
    <source>
        <dbReference type="Proteomes" id="UP000324689"/>
    </source>
</evidence>
<comment type="caution">
    <text evidence="2">The sequence shown here is derived from an EMBL/GenBank/DDBJ whole genome shotgun (WGS) entry which is preliminary data.</text>
</comment>
<name>A0A5A5RWI3_MICAE</name>
<evidence type="ECO:0000256" key="1">
    <source>
        <dbReference type="SAM" id="Phobius"/>
    </source>
</evidence>
<protein>
    <recommendedName>
        <fullName evidence="4">PEP-CTERM protein-sorting domain-containing protein</fullName>
    </recommendedName>
</protein>
<organism evidence="2 3">
    <name type="scientific">Microcystis aeruginosa NIES-2521</name>
    <dbReference type="NCBI Taxonomy" id="2303983"/>
    <lineage>
        <taxon>Bacteria</taxon>
        <taxon>Bacillati</taxon>
        <taxon>Cyanobacteriota</taxon>
        <taxon>Cyanophyceae</taxon>
        <taxon>Oscillatoriophycideae</taxon>
        <taxon>Chroococcales</taxon>
        <taxon>Microcystaceae</taxon>
        <taxon>Microcystis</taxon>
    </lineage>
</organism>
<keyword evidence="1" id="KW-1133">Transmembrane helix</keyword>
<gene>
    <name evidence="2" type="ORF">MiTs_01406</name>
</gene>
<dbReference type="NCBIfam" id="TIGR02595">
    <property type="entry name" value="PEP_CTERM"/>
    <property type="match status" value="1"/>
</dbReference>
<dbReference type="EMBL" id="BHVQ01000012">
    <property type="protein sequence ID" value="GCA79415.1"/>
    <property type="molecule type" value="Genomic_DNA"/>
</dbReference>
<feature type="transmembrane region" description="Helical" evidence="1">
    <location>
        <begin position="49"/>
        <end position="70"/>
    </location>
</feature>
<dbReference type="InterPro" id="IPR013424">
    <property type="entry name" value="Ice-binding_C"/>
</dbReference>
<dbReference type="Proteomes" id="UP000324689">
    <property type="component" value="Unassembled WGS sequence"/>
</dbReference>
<evidence type="ECO:0000313" key="2">
    <source>
        <dbReference type="EMBL" id="GCA79415.1"/>
    </source>
</evidence>
<accession>A0A5A5RWI3</accession>
<sequence>MCIVLLSPFGVGLGCCLTWLREGRSYSITFVRVKSMIAKHKKLLSLSSTALVGLSVFTPAPASAAIARFFGWKFSDREIYQDLIQYADAAGVICGLVPIPAIGCTVLVTGTTILKIVDPPPTEILSGRVTIDFDPSNELLYAGWYGEFGANPLLPAPPVDGSTFDQNLLQFNSNPAMVSSSINIDQTNGRVVFEFDWGSTGFIPTLNLDAQGHFNILGMYFLPSSPVPDSLIGTSPNPLIGTIVGSLEDIQANGTNASSYLQCRIRSENGGADLISYCGETVPEPTSILSLLALGTLGAASTLKRQLKSSKSTEKETTKVS</sequence>
<keyword evidence="1" id="KW-0812">Transmembrane</keyword>
<evidence type="ECO:0008006" key="4">
    <source>
        <dbReference type="Google" id="ProtNLM"/>
    </source>
</evidence>
<dbReference type="AlphaFoldDB" id="A0A5A5RWI3"/>
<keyword evidence="1" id="KW-0472">Membrane</keyword>